<dbReference type="SMART" id="SM00922">
    <property type="entry name" value="MR_MLE"/>
    <property type="match status" value="1"/>
</dbReference>
<dbReference type="GO" id="GO:0046872">
    <property type="term" value="F:metal ion binding"/>
    <property type="evidence" value="ECO:0007669"/>
    <property type="project" value="UniProtKB-KW"/>
</dbReference>
<dbReference type="AlphaFoldDB" id="A0A381P9R5"/>
<evidence type="ECO:0000313" key="3">
    <source>
        <dbReference type="EMBL" id="SUZ63691.1"/>
    </source>
</evidence>
<accession>A0A381P9R5</accession>
<dbReference type="SUPFAM" id="SSF51604">
    <property type="entry name" value="Enolase C-terminal domain-like"/>
    <property type="match status" value="1"/>
</dbReference>
<dbReference type="PANTHER" id="PTHR48073">
    <property type="entry name" value="O-SUCCINYLBENZOATE SYNTHASE-RELATED"/>
    <property type="match status" value="1"/>
</dbReference>
<proteinExistence type="predicted"/>
<organism evidence="3">
    <name type="scientific">marine metagenome</name>
    <dbReference type="NCBI Taxonomy" id="408172"/>
    <lineage>
        <taxon>unclassified sequences</taxon>
        <taxon>metagenomes</taxon>
        <taxon>ecological metagenomes</taxon>
    </lineage>
</organism>
<dbReference type="Gene3D" id="3.20.20.120">
    <property type="entry name" value="Enolase-like C-terminal domain"/>
    <property type="match status" value="1"/>
</dbReference>
<dbReference type="InterPro" id="IPR029017">
    <property type="entry name" value="Enolase-like_N"/>
</dbReference>
<evidence type="ECO:0000256" key="1">
    <source>
        <dbReference type="ARBA" id="ARBA00022723"/>
    </source>
</evidence>
<sequence>VSDLATWIDQHEHQIDTNPAAWCAIELSLLDAMSKDLGQSIEATLGTPPLSGTFQYTAVLGDNSQTAFAELVTRYVALGFDDFKVKITGEEKNDSEKLSLVLNAAPEARIRLDANNIWETAGEVLAYLSELSCTPFALEEPLQPRAFSELNRLLAKTPVPIILDESFLNKGHFEPIDTTNDNVFVNVRVSKMGGLIRSRAIARLLSDAHIPIIIGAQVGETSLLTRAALCLANEFDDGVIAQEGAFGTLLLETDITDESLMFGSNGRLVCPGAAIDVAANGFEIRYKSDLFGTNV</sequence>
<dbReference type="Pfam" id="PF13378">
    <property type="entry name" value="MR_MLE_C"/>
    <property type="match status" value="1"/>
</dbReference>
<evidence type="ECO:0000259" key="2">
    <source>
        <dbReference type="SMART" id="SM00922"/>
    </source>
</evidence>
<dbReference type="EMBL" id="UINC01000922">
    <property type="protein sequence ID" value="SUZ63691.1"/>
    <property type="molecule type" value="Genomic_DNA"/>
</dbReference>
<name>A0A381P9R5_9ZZZZ</name>
<keyword evidence="1" id="KW-0479">Metal-binding</keyword>
<dbReference type="InterPro" id="IPR013342">
    <property type="entry name" value="Mandelate_racemase_C"/>
</dbReference>
<dbReference type="PANTHER" id="PTHR48073:SF2">
    <property type="entry name" value="O-SUCCINYLBENZOATE SYNTHASE"/>
    <property type="match status" value="1"/>
</dbReference>
<feature type="non-terminal residue" evidence="3">
    <location>
        <position position="1"/>
    </location>
</feature>
<dbReference type="Gene3D" id="3.30.390.10">
    <property type="entry name" value="Enolase-like, N-terminal domain"/>
    <property type="match status" value="1"/>
</dbReference>
<protein>
    <recommendedName>
        <fullName evidence="2">Mandelate racemase/muconate lactonizing enzyme C-terminal domain-containing protein</fullName>
    </recommendedName>
</protein>
<feature type="domain" description="Mandelate racemase/muconate lactonizing enzyme C-terminal" evidence="2">
    <location>
        <begin position="65"/>
        <end position="160"/>
    </location>
</feature>
<dbReference type="InterPro" id="IPR029065">
    <property type="entry name" value="Enolase_C-like"/>
</dbReference>
<gene>
    <name evidence="3" type="ORF">METZ01_LOCUS16545</name>
</gene>
<reference evidence="3" key="1">
    <citation type="submission" date="2018-05" db="EMBL/GenBank/DDBJ databases">
        <authorList>
            <person name="Lanie J.A."/>
            <person name="Ng W.-L."/>
            <person name="Kazmierczak K.M."/>
            <person name="Andrzejewski T.M."/>
            <person name="Davidsen T.M."/>
            <person name="Wayne K.J."/>
            <person name="Tettelin H."/>
            <person name="Glass J.I."/>
            <person name="Rusch D."/>
            <person name="Podicherti R."/>
            <person name="Tsui H.-C.T."/>
            <person name="Winkler M.E."/>
        </authorList>
    </citation>
    <scope>NUCLEOTIDE SEQUENCE</scope>
</reference>
<dbReference type="GO" id="GO:0003824">
    <property type="term" value="F:catalytic activity"/>
    <property type="evidence" value="ECO:0007669"/>
    <property type="project" value="UniProtKB-ARBA"/>
</dbReference>
<dbReference type="InterPro" id="IPR036849">
    <property type="entry name" value="Enolase-like_C_sf"/>
</dbReference>